<dbReference type="PANTHER" id="PTHR30337:SF0">
    <property type="entry name" value="NUCLEASE SBCCD SUBUNIT D"/>
    <property type="match status" value="1"/>
</dbReference>
<sequence length="351" mass="40369">MRFIHAADLHLGMIPDAQHPWGRERANALFYSAEKIVDLVLQENVDALFLMGQIFHLPPLQKDLEYLHKLFQKIPFCHVFLFCKKTEENYFLRNFSFPENVHIFREESSRLYIPEPEMEILAVQEKDFSLSKAMSFALEHEDAIPLLLWNGGKMESPEDASFHAAALPFSYVALGGGKERAVFLEGKAVFPGSPEPLGPESTGKHGVYLGNIHPITKKLDSLSFHTISSVQYIPLHFRLDPSVGQETLRQRLSKEIEKRGLQNIYRIRFSGNRDPETKIIPDLLSKEIRLVEWIDDTIPQYDFYALYREHQQDLLGFFIRSYLRKDLEALNPSEKQSLFYGVSALLEGGKS</sequence>
<reference evidence="1" key="1">
    <citation type="submission" date="2020-04" db="EMBL/GenBank/DDBJ databases">
        <title>Deep metagenomics examines the oral microbiome during advanced dental caries in children, revealing novel taxa and co-occurrences with host molecules.</title>
        <authorList>
            <person name="Baker J.L."/>
            <person name="Morton J.T."/>
            <person name="Dinis M."/>
            <person name="Alvarez R."/>
            <person name="Tran N.C."/>
            <person name="Knight R."/>
            <person name="Edlund A."/>
        </authorList>
    </citation>
    <scope>NUCLEOTIDE SEQUENCE</scope>
    <source>
        <strain evidence="1">JCVI_38_bin.19</strain>
    </source>
</reference>
<evidence type="ECO:0008006" key="3">
    <source>
        <dbReference type="Google" id="ProtNLM"/>
    </source>
</evidence>
<dbReference type="InterPro" id="IPR050535">
    <property type="entry name" value="DNA_Repair-Maintenance_Comp"/>
</dbReference>
<evidence type="ECO:0000313" key="1">
    <source>
        <dbReference type="EMBL" id="MBF1273513.1"/>
    </source>
</evidence>
<dbReference type="Gene3D" id="3.60.21.10">
    <property type="match status" value="1"/>
</dbReference>
<dbReference type="EMBL" id="JABZRA010000164">
    <property type="protein sequence ID" value="MBF1273513.1"/>
    <property type="molecule type" value="Genomic_DNA"/>
</dbReference>
<gene>
    <name evidence="1" type="ORF">HXM90_08895</name>
</gene>
<dbReference type="Proteomes" id="UP000775770">
    <property type="component" value="Unassembled WGS sequence"/>
</dbReference>
<protein>
    <recommendedName>
        <fullName evidence="3">DNA repair exonuclease SbcCD nuclease subunit</fullName>
    </recommendedName>
</protein>
<dbReference type="SUPFAM" id="SSF56300">
    <property type="entry name" value="Metallo-dependent phosphatases"/>
    <property type="match status" value="1"/>
</dbReference>
<organism evidence="1 2">
    <name type="scientific">Oribacterium sinus</name>
    <dbReference type="NCBI Taxonomy" id="237576"/>
    <lineage>
        <taxon>Bacteria</taxon>
        <taxon>Bacillati</taxon>
        <taxon>Bacillota</taxon>
        <taxon>Clostridia</taxon>
        <taxon>Lachnospirales</taxon>
        <taxon>Lachnospiraceae</taxon>
        <taxon>Oribacterium</taxon>
    </lineage>
</organism>
<name>A0A930DLH3_9FIRM</name>
<dbReference type="PANTHER" id="PTHR30337">
    <property type="entry name" value="COMPONENT OF ATP-DEPENDENT DSDNA EXONUCLEASE"/>
    <property type="match status" value="1"/>
</dbReference>
<proteinExistence type="predicted"/>
<dbReference type="RefSeq" id="WP_304073074.1">
    <property type="nucleotide sequence ID" value="NZ_JABZRA010000164.1"/>
</dbReference>
<evidence type="ECO:0000313" key="2">
    <source>
        <dbReference type="Proteomes" id="UP000775770"/>
    </source>
</evidence>
<comment type="caution">
    <text evidence="1">The sequence shown here is derived from an EMBL/GenBank/DDBJ whole genome shotgun (WGS) entry which is preliminary data.</text>
</comment>
<accession>A0A930DLH3</accession>
<dbReference type="AlphaFoldDB" id="A0A930DLH3"/>
<dbReference type="InterPro" id="IPR029052">
    <property type="entry name" value="Metallo-depent_PP-like"/>
</dbReference>